<evidence type="ECO:0000256" key="3">
    <source>
        <dbReference type="ARBA" id="ARBA00023027"/>
    </source>
</evidence>
<feature type="domain" description="D-isomer specific 2-hydroxyacid dehydrogenase NAD-binding" evidence="6">
    <location>
        <begin position="111"/>
        <end position="297"/>
    </location>
</feature>
<dbReference type="GO" id="GO:0051287">
    <property type="term" value="F:NAD binding"/>
    <property type="evidence" value="ECO:0007669"/>
    <property type="project" value="InterPro"/>
</dbReference>
<comment type="caution">
    <text evidence="7">The sequence shown here is derived from an EMBL/GenBank/DDBJ whole genome shotgun (WGS) entry which is preliminary data.</text>
</comment>
<dbReference type="Proteomes" id="UP000051739">
    <property type="component" value="Unassembled WGS sequence"/>
</dbReference>
<dbReference type="CDD" id="cd12186">
    <property type="entry name" value="LDH"/>
    <property type="match status" value="1"/>
</dbReference>
<comment type="similarity">
    <text evidence="1 4">Belongs to the D-isomer specific 2-hydroxyacid dehydrogenase family.</text>
</comment>
<evidence type="ECO:0000313" key="7">
    <source>
        <dbReference type="EMBL" id="KRM01463.1"/>
    </source>
</evidence>
<dbReference type="GO" id="GO:0006564">
    <property type="term" value="P:L-serine biosynthetic process"/>
    <property type="evidence" value="ECO:0007669"/>
    <property type="project" value="UniProtKB-ARBA"/>
</dbReference>
<gene>
    <name evidence="7" type="ORF">FC60_GL000595</name>
</gene>
<evidence type="ECO:0000256" key="1">
    <source>
        <dbReference type="ARBA" id="ARBA00005854"/>
    </source>
</evidence>
<dbReference type="PROSITE" id="PS00671">
    <property type="entry name" value="D_2_HYDROXYACID_DH_3"/>
    <property type="match status" value="1"/>
</dbReference>
<reference evidence="7 8" key="1">
    <citation type="journal article" date="2015" name="Genome Announc.">
        <title>Expanding the biotechnology potential of lactobacilli through comparative genomics of 213 strains and associated genera.</title>
        <authorList>
            <person name="Sun Z."/>
            <person name="Harris H.M."/>
            <person name="McCann A."/>
            <person name="Guo C."/>
            <person name="Argimon S."/>
            <person name="Zhang W."/>
            <person name="Yang X."/>
            <person name="Jeffery I.B."/>
            <person name="Cooney J.C."/>
            <person name="Kagawa T.F."/>
            <person name="Liu W."/>
            <person name="Song Y."/>
            <person name="Salvetti E."/>
            <person name="Wrobel A."/>
            <person name="Rasinkangas P."/>
            <person name="Parkhill J."/>
            <person name="Rea M.C."/>
            <person name="O'Sullivan O."/>
            <person name="Ritari J."/>
            <person name="Douillard F.P."/>
            <person name="Paul Ross R."/>
            <person name="Yang R."/>
            <person name="Briner A.E."/>
            <person name="Felis G.E."/>
            <person name="de Vos W.M."/>
            <person name="Barrangou R."/>
            <person name="Klaenhammer T.R."/>
            <person name="Caufield P.W."/>
            <person name="Cui Y."/>
            <person name="Zhang H."/>
            <person name="O'Toole P.W."/>
        </authorList>
    </citation>
    <scope>NUCLEOTIDE SEQUENCE [LARGE SCALE GENOMIC DNA]</scope>
    <source>
        <strain evidence="7 8">DSM 16045</strain>
    </source>
</reference>
<dbReference type="InterPro" id="IPR058205">
    <property type="entry name" value="D-LDH-like"/>
</dbReference>
<protein>
    <submittedName>
        <fullName evidence="7">D-lactate dehydrogenase</fullName>
    </submittedName>
</protein>
<dbReference type="GO" id="GO:0008720">
    <property type="term" value="F:D-lactate dehydrogenase (NAD+) activity"/>
    <property type="evidence" value="ECO:0007669"/>
    <property type="project" value="TreeGrafter"/>
</dbReference>
<evidence type="ECO:0000259" key="5">
    <source>
        <dbReference type="Pfam" id="PF00389"/>
    </source>
</evidence>
<dbReference type="EMBL" id="AZFN01000017">
    <property type="protein sequence ID" value="KRM01463.1"/>
    <property type="molecule type" value="Genomic_DNA"/>
</dbReference>
<dbReference type="PATRIC" id="fig|1423749.3.peg.600"/>
<dbReference type="SUPFAM" id="SSF51735">
    <property type="entry name" value="NAD(P)-binding Rossmann-fold domains"/>
    <property type="match status" value="1"/>
</dbReference>
<dbReference type="AlphaFoldDB" id="A0A0R1V7I0"/>
<name>A0A0R1V7I0_9LACO</name>
<evidence type="ECO:0000256" key="2">
    <source>
        <dbReference type="ARBA" id="ARBA00023002"/>
    </source>
</evidence>
<dbReference type="Pfam" id="PF02826">
    <property type="entry name" value="2-Hacid_dh_C"/>
    <property type="match status" value="1"/>
</dbReference>
<dbReference type="PANTHER" id="PTHR43026:SF1">
    <property type="entry name" value="2-HYDROXYACID DEHYDROGENASE HOMOLOG 1-RELATED"/>
    <property type="match status" value="1"/>
</dbReference>
<evidence type="ECO:0000256" key="4">
    <source>
        <dbReference type="RuleBase" id="RU003719"/>
    </source>
</evidence>
<dbReference type="Pfam" id="PF00389">
    <property type="entry name" value="2-Hacid_dh"/>
    <property type="match status" value="1"/>
</dbReference>
<dbReference type="InterPro" id="IPR006139">
    <property type="entry name" value="D-isomer_2_OHA_DH_cat_dom"/>
</dbReference>
<proteinExistence type="inferred from homology"/>
<dbReference type="GO" id="GO:0047545">
    <property type="term" value="F:(S)-2-hydroxyglutarate dehydrogenase activity"/>
    <property type="evidence" value="ECO:0007669"/>
    <property type="project" value="UniProtKB-ARBA"/>
</dbReference>
<keyword evidence="3" id="KW-0520">NAD</keyword>
<dbReference type="InterPro" id="IPR029753">
    <property type="entry name" value="D-isomer_DH_CS"/>
</dbReference>
<dbReference type="PANTHER" id="PTHR43026">
    <property type="entry name" value="2-HYDROXYACID DEHYDROGENASE HOMOLOG 1-RELATED"/>
    <property type="match status" value="1"/>
</dbReference>
<organism evidence="7 8">
    <name type="scientific">Limosilactobacillus gastricus DSM 16045</name>
    <dbReference type="NCBI Taxonomy" id="1423749"/>
    <lineage>
        <taxon>Bacteria</taxon>
        <taxon>Bacillati</taxon>
        <taxon>Bacillota</taxon>
        <taxon>Bacilli</taxon>
        <taxon>Lactobacillales</taxon>
        <taxon>Lactobacillaceae</taxon>
        <taxon>Limosilactobacillus</taxon>
    </lineage>
</organism>
<dbReference type="Gene3D" id="3.40.50.720">
    <property type="entry name" value="NAD(P)-binding Rossmann-like Domain"/>
    <property type="match status" value="2"/>
</dbReference>
<dbReference type="GO" id="GO:0004617">
    <property type="term" value="F:phosphoglycerate dehydrogenase activity"/>
    <property type="evidence" value="ECO:0007669"/>
    <property type="project" value="UniProtKB-ARBA"/>
</dbReference>
<evidence type="ECO:0000259" key="6">
    <source>
        <dbReference type="Pfam" id="PF02826"/>
    </source>
</evidence>
<keyword evidence="2 4" id="KW-0560">Oxidoreductase</keyword>
<dbReference type="InterPro" id="IPR006140">
    <property type="entry name" value="D-isomer_DH_NAD-bd"/>
</dbReference>
<dbReference type="FunFam" id="3.40.50.720:FF:000041">
    <property type="entry name" value="D-3-phosphoglycerate dehydrogenase"/>
    <property type="match status" value="1"/>
</dbReference>
<accession>A0A0R1V7I0</accession>
<evidence type="ECO:0000313" key="8">
    <source>
        <dbReference type="Proteomes" id="UP000051739"/>
    </source>
</evidence>
<dbReference type="RefSeq" id="WP_056937629.1">
    <property type="nucleotide sequence ID" value="NZ_AZFN01000017.1"/>
</dbReference>
<dbReference type="PROSITE" id="PS00670">
    <property type="entry name" value="D_2_HYDROXYACID_DH_2"/>
    <property type="match status" value="1"/>
</dbReference>
<feature type="domain" description="D-isomer specific 2-hydroxyacid dehydrogenase catalytic" evidence="5">
    <location>
        <begin position="6"/>
        <end position="329"/>
    </location>
</feature>
<sequence>MKIIMYDTHQHERPYAQIWAQAHHQKLTMVEEPLTMETVHLAEGYDGLSVQQTIQIDNDIYPILANYGINHISTRTAGFDNFDLAVAKQHGITITNIPSYSPRAIAEMGLTQAMYLLRNIGRFHEQMDQNHDFTWSGNLISNEIYRCTVGLIGTGRIGTATAQIYKALGARVLAYDPRYHPELEPFVEFVDRDTILRQADIITLHTPLTPQTKNMIGAAELRVMKPTAILINVARGGLVDTQALIKALQDHEIAGAGLDTLANEQNLFGHQVSPDQIPEDYKILRAMPNVIITPHVAFLTQTAVQNLVQISLDDTVKLAQGQRTNHAVN</sequence>
<dbReference type="InterPro" id="IPR036291">
    <property type="entry name" value="NAD(P)-bd_dom_sf"/>
</dbReference>
<dbReference type="SUPFAM" id="SSF52283">
    <property type="entry name" value="Formate/glycerate dehydrogenase catalytic domain-like"/>
    <property type="match status" value="1"/>
</dbReference>
<keyword evidence="8" id="KW-1185">Reference proteome</keyword>